<gene>
    <name evidence="1" type="ORF">KIW84_010868</name>
</gene>
<evidence type="ECO:0000313" key="1">
    <source>
        <dbReference type="EMBL" id="KAI5441555.1"/>
    </source>
</evidence>
<dbReference type="EMBL" id="JAMSHJ010000001">
    <property type="protein sequence ID" value="KAI5441555.1"/>
    <property type="molecule type" value="Genomic_DNA"/>
</dbReference>
<proteinExistence type="predicted"/>
<comment type="caution">
    <text evidence="1">The sequence shown here is derived from an EMBL/GenBank/DDBJ whole genome shotgun (WGS) entry which is preliminary data.</text>
</comment>
<dbReference type="AlphaFoldDB" id="A0A9D4YPH4"/>
<dbReference type="Gramene" id="Psat01G0086800-T1">
    <property type="protein sequence ID" value="KAI5441555.1"/>
    <property type="gene ID" value="KIW84_010868"/>
</dbReference>
<evidence type="ECO:0000313" key="2">
    <source>
        <dbReference type="Proteomes" id="UP001058974"/>
    </source>
</evidence>
<name>A0A9D4YPH4_PEA</name>
<keyword evidence="2" id="KW-1185">Reference proteome</keyword>
<organism evidence="1 2">
    <name type="scientific">Pisum sativum</name>
    <name type="common">Garden pea</name>
    <name type="synonym">Lathyrus oleraceus</name>
    <dbReference type="NCBI Taxonomy" id="3888"/>
    <lineage>
        <taxon>Eukaryota</taxon>
        <taxon>Viridiplantae</taxon>
        <taxon>Streptophyta</taxon>
        <taxon>Embryophyta</taxon>
        <taxon>Tracheophyta</taxon>
        <taxon>Spermatophyta</taxon>
        <taxon>Magnoliopsida</taxon>
        <taxon>eudicotyledons</taxon>
        <taxon>Gunneridae</taxon>
        <taxon>Pentapetalae</taxon>
        <taxon>rosids</taxon>
        <taxon>fabids</taxon>
        <taxon>Fabales</taxon>
        <taxon>Fabaceae</taxon>
        <taxon>Papilionoideae</taxon>
        <taxon>50 kb inversion clade</taxon>
        <taxon>NPAAA clade</taxon>
        <taxon>Hologalegina</taxon>
        <taxon>IRL clade</taxon>
        <taxon>Fabeae</taxon>
        <taxon>Lathyrus</taxon>
    </lineage>
</organism>
<sequence>MSSTKASLLPLIPTTIFPIFHSKSIFFNCSSVSSVLPPSFMTPFEKISDINDLKELRKVAVCIRHKWSVITNNKEYFKMNVVDKYAGITDPLEFPLALDVMLGLEIAFIVKWQPRWESCSIVMILQDKPFIKQLKSPWEPTQVTMSQPPIALQLLQVFSQFIRALSPN</sequence>
<reference evidence="1 2" key="1">
    <citation type="journal article" date="2022" name="Nat. Genet.">
        <title>Improved pea reference genome and pan-genome highlight genomic features and evolutionary characteristics.</title>
        <authorList>
            <person name="Yang T."/>
            <person name="Liu R."/>
            <person name="Luo Y."/>
            <person name="Hu S."/>
            <person name="Wang D."/>
            <person name="Wang C."/>
            <person name="Pandey M.K."/>
            <person name="Ge S."/>
            <person name="Xu Q."/>
            <person name="Li N."/>
            <person name="Li G."/>
            <person name="Huang Y."/>
            <person name="Saxena R.K."/>
            <person name="Ji Y."/>
            <person name="Li M."/>
            <person name="Yan X."/>
            <person name="He Y."/>
            <person name="Liu Y."/>
            <person name="Wang X."/>
            <person name="Xiang C."/>
            <person name="Varshney R.K."/>
            <person name="Ding H."/>
            <person name="Gao S."/>
            <person name="Zong X."/>
        </authorList>
    </citation>
    <scope>NUCLEOTIDE SEQUENCE [LARGE SCALE GENOMIC DNA]</scope>
    <source>
        <strain evidence="1 2">cv. Zhongwan 6</strain>
    </source>
</reference>
<accession>A0A9D4YPH4</accession>
<dbReference type="Proteomes" id="UP001058974">
    <property type="component" value="Chromosome 1"/>
</dbReference>
<protein>
    <submittedName>
        <fullName evidence="1">Uncharacterized protein</fullName>
    </submittedName>
</protein>
<dbReference type="OrthoDB" id="10418346at2759"/>